<organism evidence="4 5">
    <name type="scientific">Rudaeicoccus suwonensis</name>
    <dbReference type="NCBI Taxonomy" id="657409"/>
    <lineage>
        <taxon>Bacteria</taxon>
        <taxon>Bacillati</taxon>
        <taxon>Actinomycetota</taxon>
        <taxon>Actinomycetes</taxon>
        <taxon>Micrococcales</taxon>
        <taxon>Dermacoccaceae</taxon>
        <taxon>Rudaeicoccus</taxon>
    </lineage>
</organism>
<evidence type="ECO:0000313" key="5">
    <source>
        <dbReference type="Proteomes" id="UP000318297"/>
    </source>
</evidence>
<evidence type="ECO:0000259" key="3">
    <source>
        <dbReference type="PROSITE" id="PS51480"/>
    </source>
</evidence>
<feature type="domain" description="DhaL" evidence="3">
    <location>
        <begin position="9"/>
        <end position="214"/>
    </location>
</feature>
<comment type="caution">
    <text evidence="4">The sequence shown here is derived from an EMBL/GenBank/DDBJ whole genome shotgun (WGS) entry which is preliminary data.</text>
</comment>
<dbReference type="Proteomes" id="UP000318297">
    <property type="component" value="Unassembled WGS sequence"/>
</dbReference>
<dbReference type="InterPro" id="IPR050861">
    <property type="entry name" value="Dihydroxyacetone_Kinase"/>
</dbReference>
<dbReference type="PANTHER" id="PTHR28629">
    <property type="entry name" value="TRIOKINASE/FMN CYCLASE"/>
    <property type="match status" value="1"/>
</dbReference>
<dbReference type="Pfam" id="PF02734">
    <property type="entry name" value="Dak2"/>
    <property type="match status" value="1"/>
</dbReference>
<dbReference type="InterPro" id="IPR004007">
    <property type="entry name" value="DhaL_dom"/>
</dbReference>
<keyword evidence="1" id="KW-0808">Transferase</keyword>
<dbReference type="NCBIfam" id="TIGR02365">
    <property type="entry name" value="dha_L_ycgS"/>
    <property type="match status" value="1"/>
</dbReference>
<dbReference type="SMART" id="SM01120">
    <property type="entry name" value="Dak2"/>
    <property type="match status" value="1"/>
</dbReference>
<reference evidence="4 5" key="1">
    <citation type="submission" date="2019-06" db="EMBL/GenBank/DDBJ databases">
        <title>Sequencing the genomes of 1000 actinobacteria strains.</title>
        <authorList>
            <person name="Klenk H.-P."/>
        </authorList>
    </citation>
    <scope>NUCLEOTIDE SEQUENCE [LARGE SCALE GENOMIC DNA]</scope>
    <source>
        <strain evidence="4 5">DSM 19560</strain>
    </source>
</reference>
<dbReference type="PANTHER" id="PTHR28629:SF4">
    <property type="entry name" value="TRIOKINASE_FMN CYCLASE"/>
    <property type="match status" value="1"/>
</dbReference>
<protein>
    <submittedName>
        <fullName evidence="4">Dihydroxyacetone kinase DhaL subunit</fullName>
    </submittedName>
</protein>
<dbReference type="InterPro" id="IPR012737">
    <property type="entry name" value="DhaK_L_YcgS"/>
</dbReference>
<proteinExistence type="predicted"/>
<dbReference type="SUPFAM" id="SSF101473">
    <property type="entry name" value="DhaL-like"/>
    <property type="match status" value="1"/>
</dbReference>
<dbReference type="InterPro" id="IPR036117">
    <property type="entry name" value="DhaL_dom_sf"/>
</dbReference>
<dbReference type="AlphaFoldDB" id="A0A561E3K0"/>
<keyword evidence="5" id="KW-1185">Reference proteome</keyword>
<dbReference type="GO" id="GO:0005829">
    <property type="term" value="C:cytosol"/>
    <property type="evidence" value="ECO:0007669"/>
    <property type="project" value="TreeGrafter"/>
</dbReference>
<gene>
    <name evidence="4" type="ORF">BKA23_2545</name>
</gene>
<dbReference type="PROSITE" id="PS51480">
    <property type="entry name" value="DHAL"/>
    <property type="match status" value="1"/>
</dbReference>
<evidence type="ECO:0000313" key="4">
    <source>
        <dbReference type="EMBL" id="TWE10193.1"/>
    </source>
</evidence>
<dbReference type="RefSeq" id="WP_145228972.1">
    <property type="nucleotide sequence ID" value="NZ_VIVQ01000002.1"/>
</dbReference>
<dbReference type="GO" id="GO:0004371">
    <property type="term" value="F:glycerone kinase activity"/>
    <property type="evidence" value="ECO:0007669"/>
    <property type="project" value="InterPro"/>
</dbReference>
<dbReference type="EMBL" id="VIVQ01000002">
    <property type="protein sequence ID" value="TWE10193.1"/>
    <property type="molecule type" value="Genomic_DNA"/>
</dbReference>
<sequence length="217" mass="22086">MPATEWTVPLLVDWIRTYADDVAAAADDLTALDSAIGDADHGSNMKRGFAAAVTALDEKPPATCADVLKTTGMSLVSHVGGASGPLYGTFFLRLGAAAGTETTVDATTFGAGLHAALDGVRARGKAEVGDKTLIDALTPAVEAYDAALAKAADPSDDALVDAIAEATKAAAIGRDSTTPLQARRGRASYLGERSVGHQDPGATSMALLFAAAEQVTR</sequence>
<evidence type="ECO:0000256" key="1">
    <source>
        <dbReference type="ARBA" id="ARBA00022679"/>
    </source>
</evidence>
<dbReference type="Gene3D" id="1.25.40.340">
    <property type="match status" value="1"/>
</dbReference>
<name>A0A561E3K0_9MICO</name>
<dbReference type="OrthoDB" id="9800291at2"/>
<keyword evidence="2 4" id="KW-0418">Kinase</keyword>
<dbReference type="FunFam" id="1.25.40.340:FF:000002">
    <property type="entry name" value="Dihydroxyacetone kinase, L subunit"/>
    <property type="match status" value="1"/>
</dbReference>
<dbReference type="GO" id="GO:0019563">
    <property type="term" value="P:glycerol catabolic process"/>
    <property type="evidence" value="ECO:0007669"/>
    <property type="project" value="TreeGrafter"/>
</dbReference>
<evidence type="ECO:0000256" key="2">
    <source>
        <dbReference type="ARBA" id="ARBA00022777"/>
    </source>
</evidence>
<accession>A0A561E3K0</accession>